<sequence>MISQASARIAKLFDGSEAEMAEEPVVEGYPLYLAHWMLQNSGVVAAAPEGYRLQREIAAGEVIMEASPENMPEVPLPDTAGMGRKMHFSLRPIWVVVADPVIHFVCEPDEVADILEELADEDTWLAVAENLSGKQLNISSLIEVVRNQPGVSLDGLAGRLSGMSTGEEENSVPFDILLDRETLGLLVSELRKQSILAGNDRKIRPASKGISQKKRH</sequence>
<dbReference type="EMBL" id="LNQE01001154">
    <property type="protein sequence ID" value="KUG20693.1"/>
    <property type="molecule type" value="Genomic_DNA"/>
</dbReference>
<dbReference type="AlphaFoldDB" id="A0A0W8FIF9"/>
<organism evidence="1">
    <name type="scientific">hydrocarbon metagenome</name>
    <dbReference type="NCBI Taxonomy" id="938273"/>
    <lineage>
        <taxon>unclassified sequences</taxon>
        <taxon>metagenomes</taxon>
        <taxon>ecological metagenomes</taxon>
    </lineage>
</organism>
<reference evidence="1" key="1">
    <citation type="journal article" date="2015" name="Proc. Natl. Acad. Sci. U.S.A.">
        <title>Networks of energetic and metabolic interactions define dynamics in microbial communities.</title>
        <authorList>
            <person name="Embree M."/>
            <person name="Liu J.K."/>
            <person name="Al-Bassam M.M."/>
            <person name="Zengler K."/>
        </authorList>
    </citation>
    <scope>NUCLEOTIDE SEQUENCE</scope>
</reference>
<accession>A0A0W8FIF9</accession>
<evidence type="ECO:0000313" key="1">
    <source>
        <dbReference type="EMBL" id="KUG20693.1"/>
    </source>
</evidence>
<proteinExistence type="predicted"/>
<name>A0A0W8FIF9_9ZZZZ</name>
<protein>
    <submittedName>
        <fullName evidence="1">Uncharacterized protein</fullName>
    </submittedName>
</protein>
<gene>
    <name evidence="1" type="ORF">ASZ90_009564</name>
</gene>
<comment type="caution">
    <text evidence="1">The sequence shown here is derived from an EMBL/GenBank/DDBJ whole genome shotgun (WGS) entry which is preliminary data.</text>
</comment>